<feature type="domain" description="PHD-type" evidence="11">
    <location>
        <begin position="226"/>
        <end position="338"/>
    </location>
</feature>
<dbReference type="Pfam" id="PF13831">
    <property type="entry name" value="PHD_2"/>
    <property type="match status" value="1"/>
</dbReference>
<dbReference type="SUPFAM" id="SSF90123">
    <property type="entry name" value="ABC transporter transmembrane region"/>
    <property type="match status" value="1"/>
</dbReference>
<evidence type="ECO:0000259" key="11">
    <source>
        <dbReference type="PROSITE" id="PS51805"/>
    </source>
</evidence>
<dbReference type="InterPro" id="IPR036640">
    <property type="entry name" value="ABC1_TM_sf"/>
</dbReference>
<dbReference type="InterPro" id="IPR011527">
    <property type="entry name" value="ABC1_TM_dom"/>
</dbReference>
<dbReference type="InterPro" id="IPR001965">
    <property type="entry name" value="Znf_PHD"/>
</dbReference>
<dbReference type="SMART" id="SM00249">
    <property type="entry name" value="PHD"/>
    <property type="match status" value="2"/>
</dbReference>
<evidence type="ECO:0000256" key="8">
    <source>
        <dbReference type="ARBA" id="ARBA00023136"/>
    </source>
</evidence>
<keyword evidence="13" id="KW-1185">Reference proteome</keyword>
<feature type="transmembrane region" description="Helical" evidence="9">
    <location>
        <begin position="684"/>
        <end position="703"/>
    </location>
</feature>
<protein>
    <submittedName>
        <fullName evidence="12">Uncharacterized protein</fullName>
    </submittedName>
</protein>
<proteinExistence type="predicted"/>
<dbReference type="Pfam" id="PF00005">
    <property type="entry name" value="ABC_tran"/>
    <property type="match status" value="1"/>
</dbReference>
<comment type="subcellular location">
    <subcellularLocation>
        <location evidence="1">Membrane</location>
        <topology evidence="1">Multi-pass membrane protein</topology>
    </subcellularLocation>
</comment>
<dbReference type="PANTHER" id="PTHR43394">
    <property type="entry name" value="ATP-DEPENDENT PERMEASE MDL1, MITOCHONDRIAL"/>
    <property type="match status" value="1"/>
</dbReference>
<keyword evidence="5" id="KW-0863">Zinc-finger</keyword>
<keyword evidence="6" id="KW-0862">Zinc</keyword>
<dbReference type="EMBL" id="CAJNOM010000056">
    <property type="protein sequence ID" value="CAF0940693.1"/>
    <property type="molecule type" value="Genomic_DNA"/>
</dbReference>
<organism evidence="12 13">
    <name type="scientific">Adineta steineri</name>
    <dbReference type="NCBI Taxonomy" id="433720"/>
    <lineage>
        <taxon>Eukaryota</taxon>
        <taxon>Metazoa</taxon>
        <taxon>Spiralia</taxon>
        <taxon>Gnathifera</taxon>
        <taxon>Rotifera</taxon>
        <taxon>Eurotatoria</taxon>
        <taxon>Bdelloidea</taxon>
        <taxon>Adinetida</taxon>
        <taxon>Adinetidae</taxon>
        <taxon>Adineta</taxon>
    </lineage>
</organism>
<keyword evidence="7 9" id="KW-1133">Transmembrane helix</keyword>
<evidence type="ECO:0000256" key="6">
    <source>
        <dbReference type="ARBA" id="ARBA00022833"/>
    </source>
</evidence>
<dbReference type="OrthoDB" id="20839at2759"/>
<dbReference type="GO" id="GO:0016887">
    <property type="term" value="F:ATP hydrolysis activity"/>
    <property type="evidence" value="ECO:0007669"/>
    <property type="project" value="InterPro"/>
</dbReference>
<dbReference type="GO" id="GO:0005743">
    <property type="term" value="C:mitochondrial inner membrane"/>
    <property type="evidence" value="ECO:0007669"/>
    <property type="project" value="TreeGrafter"/>
</dbReference>
<dbReference type="GO" id="GO:0015421">
    <property type="term" value="F:ABC-type oligopeptide transporter activity"/>
    <property type="evidence" value="ECO:0007669"/>
    <property type="project" value="TreeGrafter"/>
</dbReference>
<keyword evidence="4" id="KW-0677">Repeat</keyword>
<dbReference type="InterPro" id="IPR039421">
    <property type="entry name" value="Type_1_exporter"/>
</dbReference>
<name>A0A814C890_9BILA</name>
<dbReference type="SUPFAM" id="SSF52540">
    <property type="entry name" value="P-loop containing nucleoside triphosphate hydrolases"/>
    <property type="match status" value="2"/>
</dbReference>
<dbReference type="InterPro" id="IPR011011">
    <property type="entry name" value="Znf_FYVE_PHD"/>
</dbReference>
<evidence type="ECO:0000256" key="4">
    <source>
        <dbReference type="ARBA" id="ARBA00022737"/>
    </source>
</evidence>
<dbReference type="Pfam" id="PF10513">
    <property type="entry name" value="EPL1"/>
    <property type="match status" value="1"/>
</dbReference>
<evidence type="ECO:0000256" key="5">
    <source>
        <dbReference type="ARBA" id="ARBA00022771"/>
    </source>
</evidence>
<evidence type="ECO:0000313" key="12">
    <source>
        <dbReference type="EMBL" id="CAF0940693.1"/>
    </source>
</evidence>
<feature type="transmembrane region" description="Helical" evidence="9">
    <location>
        <begin position="772"/>
        <end position="800"/>
    </location>
</feature>
<gene>
    <name evidence="12" type="ORF">QVE165_LOCUS11637</name>
</gene>
<dbReference type="InterPro" id="IPR019787">
    <property type="entry name" value="Znf_PHD-finger"/>
</dbReference>
<reference evidence="12" key="1">
    <citation type="submission" date="2021-02" db="EMBL/GenBank/DDBJ databases">
        <authorList>
            <person name="Nowell W R."/>
        </authorList>
    </citation>
    <scope>NUCLEOTIDE SEQUENCE</scope>
</reference>
<dbReference type="AlphaFoldDB" id="A0A814C890"/>
<keyword evidence="2 9" id="KW-0812">Transmembrane</keyword>
<dbReference type="GO" id="GO:0005524">
    <property type="term" value="F:ATP binding"/>
    <property type="evidence" value="ECO:0007669"/>
    <property type="project" value="InterPro"/>
</dbReference>
<keyword evidence="8 9" id="KW-0472">Membrane</keyword>
<dbReference type="Gene3D" id="1.20.1560.10">
    <property type="entry name" value="ABC transporter type 1, transmembrane domain"/>
    <property type="match status" value="1"/>
</dbReference>
<dbReference type="PROSITE" id="PS51805">
    <property type="entry name" value="EPHD"/>
    <property type="match status" value="1"/>
</dbReference>
<dbReference type="Proteomes" id="UP000663832">
    <property type="component" value="Unassembled WGS sequence"/>
</dbReference>
<dbReference type="CDD" id="cd15489">
    <property type="entry name" value="PHD_SF"/>
    <property type="match status" value="1"/>
</dbReference>
<keyword evidence="3" id="KW-0479">Metal-binding</keyword>
<evidence type="ECO:0000256" key="9">
    <source>
        <dbReference type="SAM" id="Phobius"/>
    </source>
</evidence>
<dbReference type="Pfam" id="PF13832">
    <property type="entry name" value="zf-HC5HC2H_2"/>
    <property type="match status" value="1"/>
</dbReference>
<feature type="transmembrane region" description="Helical" evidence="9">
    <location>
        <begin position="639"/>
        <end position="663"/>
    </location>
</feature>
<comment type="caution">
    <text evidence="12">The sequence shown here is derived from an EMBL/GenBank/DDBJ whole genome shotgun (WGS) entry which is preliminary data.</text>
</comment>
<sequence length="1100" mass="127658">MFLANSQSNFNVIQPIPRFYTTRFGRYTKIDDDDNEYDDNNHEYKINQFNQVLNLATNDNNNSLITITGIRNRDWNFHDNLKDFNDKDIPHIKYQVIPSISNTIKNRSSNCTIDNTKNQYEEYDLDEQDFQWLIAYNQFRTENHLPELDENIFEYIMQLFEQQCIFALRQKNYADTIQCDACFRIDDVDDLIQCTQCKTIIHKKCYGLDVNQNQWICSSCQFDNNQQRCCICDKNRGILKVLKSSPDEQWIHPLCAFWFPEIVFDEQMTPILKDIPPENDGLCLLCYKAIGVKINCCWKNCQNQFHAKCAIEFGLDMFIAENDDNTSVRLLALCQRHTEKLDSSEKRIRMNKFLETKQKRFEQFASYIDLDKIKEQTIILPDILESIHAYWILKRQTNNCRPLIDLPDDIFYHEYDKNINLVEFARQYHLEHQNHDADLIEEKSNMLQFLATNMPTSIPLINNIFVKFARRHRIYFNDYERNRFCLLDDYTSERIVQDALDNAKQGRTTIVVAHRLSTIRNADIIIGLNNGQIVEHGTHDELMESKGLYYEQVNEQGADERYESSSETDTKEEVKIKQSYTQRFFTIRKKIRELNDSIEEKEIDSTTTPSFDDFIEEKEKKQFFSLFIFRILKFNIPEWHWILIGSIAPLIFGLIEPGFAYLYSGIYGTFGESNEDRQKQLMNTFTIGIFLVGAVGALCQFILNSALGKSGEELTARMRRLTFSSLLRQEISYYEMKENSINILSTRLASDAAAIKGLTGIRIGILMQGFSALVACFIIGFISSWKLTLVLSSFTPVLYFSSKLQGQRQGNISKTQDKDSYSEQGGKCASEAIKHIRTVVALHQENHFINIYEQFFDQEFKKNMCRLFIIALGAAIANSLNFFLIAVNYSYGSTLVQKGEMTFQNVFRVYAVILNAITDIGKSAGENVAYRKAKHAAIRILKLIKRTSQIDPHDDSGIILDKITGQIEFQNVYFRYPSRRNVQTLKNFSLTCINNSSTALVGPSGSGKSTVIDLLQRFYDPLEGQILLDGYDIRTLNIQWFRSLMGLVQQEPVLFDISIRDNIAYGDNSREVSQDEIEKVAQIANIHDFIITLPKMYIQF</sequence>
<dbReference type="PANTHER" id="PTHR43394:SF18">
    <property type="entry name" value="ABC TRANSPORTER B FAMILY MEMBER 11-LIKE"/>
    <property type="match status" value="1"/>
</dbReference>
<dbReference type="InterPro" id="IPR027417">
    <property type="entry name" value="P-loop_NTPase"/>
</dbReference>
<dbReference type="InterPro" id="IPR013083">
    <property type="entry name" value="Znf_RING/FYVE/PHD"/>
</dbReference>
<dbReference type="InterPro" id="IPR019542">
    <property type="entry name" value="Enhancer_polycomb-like_N"/>
</dbReference>
<dbReference type="SUPFAM" id="SSF57903">
    <property type="entry name" value="FYVE/PHD zinc finger"/>
    <property type="match status" value="1"/>
</dbReference>
<feature type="transmembrane region" description="Helical" evidence="9">
    <location>
        <begin position="867"/>
        <end position="891"/>
    </location>
</feature>
<accession>A0A814C890</accession>
<evidence type="ECO:0000256" key="7">
    <source>
        <dbReference type="ARBA" id="ARBA00022989"/>
    </source>
</evidence>
<evidence type="ECO:0000256" key="2">
    <source>
        <dbReference type="ARBA" id="ARBA00022692"/>
    </source>
</evidence>
<evidence type="ECO:0000259" key="10">
    <source>
        <dbReference type="PROSITE" id="PS50929"/>
    </source>
</evidence>
<evidence type="ECO:0000256" key="3">
    <source>
        <dbReference type="ARBA" id="ARBA00022723"/>
    </source>
</evidence>
<dbReference type="Gene3D" id="3.30.40.10">
    <property type="entry name" value="Zinc/RING finger domain, C3HC4 (zinc finger)"/>
    <property type="match status" value="2"/>
</dbReference>
<dbReference type="InterPro" id="IPR003439">
    <property type="entry name" value="ABC_transporter-like_ATP-bd"/>
</dbReference>
<evidence type="ECO:0000313" key="13">
    <source>
        <dbReference type="Proteomes" id="UP000663832"/>
    </source>
</evidence>
<dbReference type="GO" id="GO:0008270">
    <property type="term" value="F:zinc ion binding"/>
    <property type="evidence" value="ECO:0007669"/>
    <property type="project" value="UniProtKB-KW"/>
</dbReference>
<dbReference type="InterPro" id="IPR034732">
    <property type="entry name" value="EPHD"/>
</dbReference>
<dbReference type="Gene3D" id="3.40.50.300">
    <property type="entry name" value="P-loop containing nucleotide triphosphate hydrolases"/>
    <property type="match status" value="2"/>
</dbReference>
<dbReference type="Pfam" id="PF00664">
    <property type="entry name" value="ABC_membrane"/>
    <property type="match status" value="1"/>
</dbReference>
<dbReference type="PROSITE" id="PS50929">
    <property type="entry name" value="ABC_TM1F"/>
    <property type="match status" value="1"/>
</dbReference>
<dbReference type="CDD" id="cd18578">
    <property type="entry name" value="ABC_6TM_Pgp_ABCB1_D2_like"/>
    <property type="match status" value="1"/>
</dbReference>
<feature type="domain" description="ABC transmembrane type-1" evidence="10">
    <location>
        <begin position="643"/>
        <end position="932"/>
    </location>
</feature>
<evidence type="ECO:0000256" key="1">
    <source>
        <dbReference type="ARBA" id="ARBA00004141"/>
    </source>
</evidence>
<dbReference type="GO" id="GO:0090374">
    <property type="term" value="P:oligopeptide export from mitochondrion"/>
    <property type="evidence" value="ECO:0007669"/>
    <property type="project" value="TreeGrafter"/>
</dbReference>